<organism evidence="4 5">
    <name type="scientific">Siphonobacter curvatus</name>
    <dbReference type="NCBI Taxonomy" id="2094562"/>
    <lineage>
        <taxon>Bacteria</taxon>
        <taxon>Pseudomonadati</taxon>
        <taxon>Bacteroidota</taxon>
        <taxon>Cytophagia</taxon>
        <taxon>Cytophagales</taxon>
        <taxon>Cytophagaceae</taxon>
        <taxon>Siphonobacter</taxon>
    </lineage>
</organism>
<protein>
    <recommendedName>
        <fullName evidence="3">Outer membrane protein beta-barrel domain-containing protein</fullName>
    </recommendedName>
</protein>
<evidence type="ECO:0000256" key="1">
    <source>
        <dbReference type="ARBA" id="ARBA00022729"/>
    </source>
</evidence>
<dbReference type="AlphaFoldDB" id="A0A2S7IS98"/>
<dbReference type="Proteomes" id="UP000239590">
    <property type="component" value="Unassembled WGS sequence"/>
</dbReference>
<dbReference type="EMBL" id="PTRA01000001">
    <property type="protein sequence ID" value="PQA60559.1"/>
    <property type="molecule type" value="Genomic_DNA"/>
</dbReference>
<dbReference type="InterPro" id="IPR027385">
    <property type="entry name" value="Beta-barrel_OMP"/>
</dbReference>
<accession>A0A2S7IS98</accession>
<dbReference type="Pfam" id="PF13505">
    <property type="entry name" value="OMP_b-brl"/>
    <property type="match status" value="1"/>
</dbReference>
<evidence type="ECO:0000256" key="2">
    <source>
        <dbReference type="SAM" id="SignalP"/>
    </source>
</evidence>
<dbReference type="RefSeq" id="WP_104712969.1">
    <property type="nucleotide sequence ID" value="NZ_PTRA01000001.1"/>
</dbReference>
<feature type="domain" description="Outer membrane protein beta-barrel" evidence="3">
    <location>
        <begin position="7"/>
        <end position="167"/>
    </location>
</feature>
<gene>
    <name evidence="4" type="ORF">C5O19_13360</name>
</gene>
<dbReference type="OrthoDB" id="952167at2"/>
<dbReference type="SUPFAM" id="SSF56925">
    <property type="entry name" value="OMPA-like"/>
    <property type="match status" value="1"/>
</dbReference>
<name>A0A2S7IS98_9BACT</name>
<keyword evidence="1 2" id="KW-0732">Signal</keyword>
<comment type="caution">
    <text evidence="4">The sequence shown here is derived from an EMBL/GenBank/DDBJ whole genome shotgun (WGS) entry which is preliminary data.</text>
</comment>
<feature type="signal peptide" evidence="2">
    <location>
        <begin position="1"/>
        <end position="20"/>
    </location>
</feature>
<evidence type="ECO:0000313" key="5">
    <source>
        <dbReference type="Proteomes" id="UP000239590"/>
    </source>
</evidence>
<feature type="chain" id="PRO_5015628488" description="Outer membrane protein beta-barrel domain-containing protein" evidence="2">
    <location>
        <begin position="21"/>
        <end position="190"/>
    </location>
</feature>
<dbReference type="InterPro" id="IPR011250">
    <property type="entry name" value="OMP/PagP_B-barrel"/>
</dbReference>
<keyword evidence="5" id="KW-1185">Reference proteome</keyword>
<evidence type="ECO:0000313" key="4">
    <source>
        <dbReference type="EMBL" id="PQA60559.1"/>
    </source>
</evidence>
<reference evidence="5" key="1">
    <citation type="submission" date="2018-02" db="EMBL/GenBank/DDBJ databases">
        <title>Genome sequencing of Solimonas sp. HR-BB.</title>
        <authorList>
            <person name="Lee Y."/>
            <person name="Jeon C.O."/>
        </authorList>
    </citation>
    <scope>NUCLEOTIDE SEQUENCE [LARGE SCALE GENOMIC DNA]</scope>
    <source>
        <strain evidence="5">HR-U</strain>
    </source>
</reference>
<evidence type="ECO:0000259" key="3">
    <source>
        <dbReference type="Pfam" id="PF13505"/>
    </source>
</evidence>
<sequence length="190" mass="20541">MKKVLFSLCFLTFSMAGAFAQQNTVLVYGTLGLESQKLSGSSVKSNTFNFSPAVGYQWDDHWTGGLVLGTSSTKSTNASGADLKTSQFTIGPFVRYAWALSDIFAVYGQFNATYLSGKQDADTRYNGFQGVFFPAIGVNMKNGFALNFGFGNLSYSTAKVKNSSSNLNDFKLTFGDGVNFGISKNFGLKK</sequence>
<proteinExistence type="predicted"/>